<dbReference type="RefSeq" id="WP_121388941.1">
    <property type="nucleotide sequence ID" value="NZ_RCDD01000001.1"/>
</dbReference>
<dbReference type="Proteomes" id="UP000282454">
    <property type="component" value="Unassembled WGS sequence"/>
</dbReference>
<dbReference type="InterPro" id="IPR027417">
    <property type="entry name" value="P-loop_NTPase"/>
</dbReference>
<organism evidence="1 2">
    <name type="scientific">Actinokineospora cianjurensis</name>
    <dbReference type="NCBI Taxonomy" id="585224"/>
    <lineage>
        <taxon>Bacteria</taxon>
        <taxon>Bacillati</taxon>
        <taxon>Actinomycetota</taxon>
        <taxon>Actinomycetes</taxon>
        <taxon>Pseudonocardiales</taxon>
        <taxon>Pseudonocardiaceae</taxon>
        <taxon>Actinokineospora</taxon>
    </lineage>
</organism>
<evidence type="ECO:0000313" key="1">
    <source>
        <dbReference type="EMBL" id="RLK59958.1"/>
    </source>
</evidence>
<comment type="caution">
    <text evidence="1">The sequence shown here is derived from an EMBL/GenBank/DDBJ whole genome shotgun (WGS) entry which is preliminary data.</text>
</comment>
<reference evidence="1 2" key="1">
    <citation type="submission" date="2018-10" db="EMBL/GenBank/DDBJ databases">
        <title>Genomic Encyclopedia of Archaeal and Bacterial Type Strains, Phase II (KMG-II): from individual species to whole genera.</title>
        <authorList>
            <person name="Goeker M."/>
        </authorList>
    </citation>
    <scope>NUCLEOTIDE SEQUENCE [LARGE SCALE GENOMIC DNA]</scope>
    <source>
        <strain evidence="1 2">DSM 45657</strain>
    </source>
</reference>
<accession>A0A421B6N7</accession>
<evidence type="ECO:0000313" key="2">
    <source>
        <dbReference type="Proteomes" id="UP000282454"/>
    </source>
</evidence>
<gene>
    <name evidence="1" type="ORF">CLV68_0449</name>
</gene>
<dbReference type="SUPFAM" id="SSF52540">
    <property type="entry name" value="P-loop containing nucleoside triphosphate hydrolases"/>
    <property type="match status" value="1"/>
</dbReference>
<proteinExistence type="predicted"/>
<dbReference type="EMBL" id="RCDD01000001">
    <property type="protein sequence ID" value="RLK59958.1"/>
    <property type="molecule type" value="Genomic_DNA"/>
</dbReference>
<name>A0A421B6N7_9PSEU</name>
<dbReference type="AlphaFoldDB" id="A0A421B6N7"/>
<sequence length="1036" mass="113369">MEINYFALAGHLNTAVTGPLKGYVSQNDLADKIERSSSTIAAWLREKVFPDRLDDILAVVAMVRQVAEQHGITLKVDLDESTWRAAYERHRAAVTEQTRVAAQAARARRNLLDDVVGKPVAEYAVDPLLLGVRPAIDPGRRAGVDSPLPSYVRRRHDEDLAEVVRAAVGGQNKIAVLVGDPGTGKTRACWEAVRELDDWLVWHPSGADPGQALVAGLRQVRPNTVIWLNEAQRYLHHPETAARLAELLADQSAAPVLVLGTLWPDRWAALTAEARHDGEDPSFHTRDLLRARTIPVPAAFSPLDPSALRTAAQRDPRIARAVAEATDHEITQYLAGIPVLVERYRNATPEVRALLWAAIDARRLGVGEDIPVAFLEAAGPGYLSPAQWNLARQSEEWFRAALDTATEPARGVLGPLMLDPDNDEYVRLAPHLEELGATERRAALPPARFWAANGHLTPSDTARLAWAAQSRGLYRVAVRLLREAVLGGAPEDAYRLPGLVKRVDPAGAARAREWLAAYFPVEGKGLRQLADTLHHVGDVESESALVLRAAQEIPLADAVVTAEILDYATRRGFQDAVDALLDRDLVANTRLSKPRRVCDLIYALMRVGESAVGQARSLAQRCLGSGSDHDVLLASRPLADEDWWHEAALQVVRQANPIGLRESCVLLGADDIAALDVANRVDIANDSQTCLVLNHFAEVDAEEPLAHLLDRLHRLVPERPPEWPLRLRDVAVEMSCDDSVVARLPEPPDDIDLDLDNTTVLHWFLRRLTDADPAQRVDLGARLVSAARELTNPNVLIRLLSDLETNGLAAEVAAVLGCGPALTGLGAGHLVRLLEYARDTGQVAQFAGVAATLEITATQAELFGVWNLTKLLDLLVEAGHTEEATTLATRMAQECDLADPDTVATLLKAFGEHGFPDLRRRLSERDPIAFPDGFDRFSLKYSAAELLHILTELGEPALAKRFATRVVTDADAVGKMARNTAAALLAIGLPELAEDMLVKAANSGYYWVFAEVHREDFPYGREPSGKASPPWRWEER</sequence>
<protein>
    <submittedName>
        <fullName evidence="1">Uncharacterized protein</fullName>
    </submittedName>
</protein>
<keyword evidence="2" id="KW-1185">Reference proteome</keyword>
<dbReference type="OrthoDB" id="3964962at2"/>